<reference evidence="2" key="1">
    <citation type="submission" date="2018-07" db="EMBL/GenBank/DDBJ databases">
        <title>Giant CbK-like Caulobacter bacteriophages have genetically divergent genomes.</title>
        <authorList>
            <person name="Wilson K.M."/>
            <person name="Ely B."/>
        </authorList>
    </citation>
    <scope>NUCLEOTIDE SEQUENCE [LARGE SCALE GENOMIC DNA]</scope>
</reference>
<sequence>MGQDIKAIGGVGLIIDLDDFDLDEEVEELLRDALSWGDDGMTCSKVGAYPDETGSNLFFVGVGVERVGYAEIVTKGAPIPDPAKVKEKIKKFLYSIDDLDKKIADAMLAKKANFGLHANVYVY</sequence>
<evidence type="ECO:0000313" key="1">
    <source>
        <dbReference type="EMBL" id="AXQ69406.1"/>
    </source>
</evidence>
<proteinExistence type="predicted"/>
<name>A0A385ECJ6_9CAUD</name>
<keyword evidence="2" id="KW-1185">Reference proteome</keyword>
<dbReference type="Proteomes" id="UP000259421">
    <property type="component" value="Segment"/>
</dbReference>
<gene>
    <name evidence="1" type="ORF">CcrBL9_gp382</name>
</gene>
<organism evidence="1 2">
    <name type="scientific">Caulobacter phage CcrBL9</name>
    <dbReference type="NCBI Taxonomy" id="2283270"/>
    <lineage>
        <taxon>Viruses</taxon>
        <taxon>Duplodnaviria</taxon>
        <taxon>Heunggongvirae</taxon>
        <taxon>Uroviricota</taxon>
        <taxon>Caudoviricetes</taxon>
        <taxon>Jeanschmidtviridae</taxon>
        <taxon>Bertelyvirus</taxon>
        <taxon>Bertelyvirus BL9</taxon>
    </lineage>
</organism>
<protein>
    <submittedName>
        <fullName evidence="1">Uncharacterized protein</fullName>
    </submittedName>
</protein>
<evidence type="ECO:0000313" key="2">
    <source>
        <dbReference type="Proteomes" id="UP000259421"/>
    </source>
</evidence>
<accession>A0A385ECJ6</accession>
<dbReference type="EMBL" id="MH588546">
    <property type="protein sequence ID" value="AXQ69406.1"/>
    <property type="molecule type" value="Genomic_DNA"/>
</dbReference>
<reference evidence="1 2" key="2">
    <citation type="submission" date="2018-09" db="EMBL/GenBank/DDBJ databases">
        <title>Giant CbK-like Caulobacter bacteriophages have genetically divergent genomes.</title>
        <authorList>
            <person name="Wilson K."/>
            <person name="Ely B."/>
        </authorList>
    </citation>
    <scope>NUCLEOTIDE SEQUENCE [LARGE SCALE GENOMIC DNA]</scope>
</reference>